<dbReference type="InterPro" id="IPR025452">
    <property type="entry name" value="DUF4218"/>
</dbReference>
<organism evidence="2 3">
    <name type="scientific">Tanacetum coccineum</name>
    <dbReference type="NCBI Taxonomy" id="301880"/>
    <lineage>
        <taxon>Eukaryota</taxon>
        <taxon>Viridiplantae</taxon>
        <taxon>Streptophyta</taxon>
        <taxon>Embryophyta</taxon>
        <taxon>Tracheophyta</taxon>
        <taxon>Spermatophyta</taxon>
        <taxon>Magnoliopsida</taxon>
        <taxon>eudicotyledons</taxon>
        <taxon>Gunneridae</taxon>
        <taxon>Pentapetalae</taxon>
        <taxon>asterids</taxon>
        <taxon>campanulids</taxon>
        <taxon>Asterales</taxon>
        <taxon>Asteraceae</taxon>
        <taxon>Asteroideae</taxon>
        <taxon>Anthemideae</taxon>
        <taxon>Anthemidinae</taxon>
        <taxon>Tanacetum</taxon>
    </lineage>
</organism>
<dbReference type="PANTHER" id="PTHR48258:SF9">
    <property type="entry name" value="OS01G0348150 PROTEIN"/>
    <property type="match status" value="1"/>
</dbReference>
<accession>A0ABQ4YZC8</accession>
<reference evidence="2" key="1">
    <citation type="journal article" date="2022" name="Int. J. Mol. Sci.">
        <title>Draft Genome of Tanacetum Coccineum: Genomic Comparison of Closely Related Tanacetum-Family Plants.</title>
        <authorList>
            <person name="Yamashiro T."/>
            <person name="Shiraishi A."/>
            <person name="Nakayama K."/>
            <person name="Satake H."/>
        </authorList>
    </citation>
    <scope>NUCLEOTIDE SEQUENCE</scope>
</reference>
<keyword evidence="3" id="KW-1185">Reference proteome</keyword>
<dbReference type="EMBL" id="BQNB010010804">
    <property type="protein sequence ID" value="GJS82167.1"/>
    <property type="molecule type" value="Genomic_DNA"/>
</dbReference>
<proteinExistence type="predicted"/>
<name>A0ABQ4YZC8_9ASTR</name>
<evidence type="ECO:0000259" key="1">
    <source>
        <dbReference type="Pfam" id="PF13960"/>
    </source>
</evidence>
<dbReference type="Proteomes" id="UP001151760">
    <property type="component" value="Unassembled WGS sequence"/>
</dbReference>
<reference evidence="2" key="2">
    <citation type="submission" date="2022-01" db="EMBL/GenBank/DDBJ databases">
        <authorList>
            <person name="Yamashiro T."/>
            <person name="Shiraishi A."/>
            <person name="Satake H."/>
            <person name="Nakayama K."/>
        </authorList>
    </citation>
    <scope>NUCLEOTIDE SEQUENCE</scope>
</reference>
<evidence type="ECO:0000313" key="2">
    <source>
        <dbReference type="EMBL" id="GJS82167.1"/>
    </source>
</evidence>
<comment type="caution">
    <text evidence="2">The sequence shown here is derived from an EMBL/GenBank/DDBJ whole genome shotgun (WGS) entry which is preliminary data.</text>
</comment>
<sequence>MINSKVINPEVLDKWQHDVILTLCQLEMYFLPSFFDVIVHLVSHIVREIKMCGPPSLRNMYQFERYMGYLKGYVRNRSRLEGRIVKGYAAKEVIEFGTNYLRDVRNVGIPQSLHKGRLGGVGTLGRKEELMHPNDLYEAHFTVLQDMTSIAPYIYKHQSLLKNENSHMDNIWLAKKHNQTFSHWLKEKVRSTRLNVDKQVEELGFVLICVVKYEGYDINGYTFYTRQQDQKSTVQNSRVTLIALTIENNTKDSY</sequence>
<feature type="domain" description="DUF4218" evidence="1">
    <location>
        <begin position="2"/>
        <end position="105"/>
    </location>
</feature>
<protein>
    <recommendedName>
        <fullName evidence="1">DUF4218 domain-containing protein</fullName>
    </recommendedName>
</protein>
<gene>
    <name evidence="2" type="ORF">Tco_0748708</name>
</gene>
<dbReference type="PANTHER" id="PTHR48258">
    <property type="entry name" value="DUF4218 DOMAIN-CONTAINING PROTEIN-RELATED"/>
    <property type="match status" value="1"/>
</dbReference>
<dbReference type="Pfam" id="PF13960">
    <property type="entry name" value="DUF4218"/>
    <property type="match status" value="1"/>
</dbReference>
<evidence type="ECO:0000313" key="3">
    <source>
        <dbReference type="Proteomes" id="UP001151760"/>
    </source>
</evidence>